<accession>A0A5B8U6T3</accession>
<feature type="transmembrane region" description="Helical" evidence="6">
    <location>
        <begin position="251"/>
        <end position="269"/>
    </location>
</feature>
<reference evidence="8" key="2">
    <citation type="submission" date="2019-08" db="EMBL/GenBank/DDBJ databases">
        <authorList>
            <person name="Im W.-T."/>
        </authorList>
    </citation>
    <scope>NUCLEOTIDE SEQUENCE</scope>
    <source>
        <strain evidence="8">BR7-21</strain>
    </source>
</reference>
<feature type="transmembrane region" description="Helical" evidence="6">
    <location>
        <begin position="276"/>
        <end position="294"/>
    </location>
</feature>
<keyword evidence="9" id="KW-1185">Reference proteome</keyword>
<feature type="transmembrane region" description="Helical" evidence="6">
    <location>
        <begin position="300"/>
        <end position="321"/>
    </location>
</feature>
<evidence type="ECO:0000256" key="2">
    <source>
        <dbReference type="ARBA" id="ARBA00022692"/>
    </source>
</evidence>
<dbReference type="PANTHER" id="PTHR31310:SF7">
    <property type="entry name" value="PA-PHOSPHATASE RELATED-FAMILY PROTEIN DDB_G0268928"/>
    <property type="match status" value="1"/>
</dbReference>
<organism evidence="8 9">
    <name type="scientific">Baekduia soli</name>
    <dbReference type="NCBI Taxonomy" id="496014"/>
    <lineage>
        <taxon>Bacteria</taxon>
        <taxon>Bacillati</taxon>
        <taxon>Actinomycetota</taxon>
        <taxon>Thermoleophilia</taxon>
        <taxon>Solirubrobacterales</taxon>
        <taxon>Baekduiaceae</taxon>
        <taxon>Baekduia</taxon>
    </lineage>
</organism>
<feature type="compositionally biased region" description="Basic residues" evidence="5">
    <location>
        <begin position="1"/>
        <end position="11"/>
    </location>
</feature>
<reference evidence="8" key="1">
    <citation type="journal article" date="2018" name="J. Microbiol.">
        <title>Baekduia soli gen. nov., sp. nov., a novel bacterium isolated from the soil of Baekdu Mountain and proposal of a novel family name, Baekduiaceae fam. nov.</title>
        <authorList>
            <person name="An D.S."/>
            <person name="Siddiqi M.Z."/>
            <person name="Kim K.H."/>
            <person name="Yu H.S."/>
            <person name="Im W.T."/>
        </authorList>
    </citation>
    <scope>NUCLEOTIDE SEQUENCE [LARGE SCALE GENOMIC DNA]</scope>
    <source>
        <strain evidence="8">BR7-21</strain>
    </source>
</reference>
<feature type="domain" description="Inositolphosphotransferase Aur1/Ipt1" evidence="7">
    <location>
        <begin position="139"/>
        <end position="315"/>
    </location>
</feature>
<dbReference type="OrthoDB" id="5241565at2"/>
<dbReference type="PANTHER" id="PTHR31310">
    <property type="match status" value="1"/>
</dbReference>
<comment type="subcellular location">
    <subcellularLocation>
        <location evidence="1">Membrane</location>
        <topology evidence="1">Multi-pass membrane protein</topology>
    </subcellularLocation>
</comment>
<dbReference type="Gene3D" id="1.20.144.10">
    <property type="entry name" value="Phosphatidic acid phosphatase type 2/haloperoxidase"/>
    <property type="match status" value="1"/>
</dbReference>
<name>A0A5B8U6T3_9ACTN</name>
<keyword evidence="2 6" id="KW-0812">Transmembrane</keyword>
<dbReference type="Proteomes" id="UP000321805">
    <property type="component" value="Chromosome"/>
</dbReference>
<dbReference type="GO" id="GO:0016020">
    <property type="term" value="C:membrane"/>
    <property type="evidence" value="ECO:0007669"/>
    <property type="project" value="UniProtKB-SubCell"/>
</dbReference>
<proteinExistence type="predicted"/>
<keyword evidence="3 6" id="KW-1133">Transmembrane helix</keyword>
<dbReference type="AlphaFoldDB" id="A0A5B8U6T3"/>
<feature type="region of interest" description="Disordered" evidence="5">
    <location>
        <begin position="1"/>
        <end position="73"/>
    </location>
</feature>
<keyword evidence="4 6" id="KW-0472">Membrane</keyword>
<protein>
    <submittedName>
        <fullName evidence="8">Phosphatase PAP2 family protein</fullName>
    </submittedName>
</protein>
<feature type="transmembrane region" description="Helical" evidence="6">
    <location>
        <begin position="108"/>
        <end position="125"/>
    </location>
</feature>
<dbReference type="CDD" id="cd03386">
    <property type="entry name" value="PAP2_Aur1_like"/>
    <property type="match status" value="1"/>
</dbReference>
<dbReference type="InterPro" id="IPR052185">
    <property type="entry name" value="IPC_Synthase-Related"/>
</dbReference>
<gene>
    <name evidence="8" type="ORF">FSW04_14840</name>
</gene>
<evidence type="ECO:0000313" key="9">
    <source>
        <dbReference type="Proteomes" id="UP000321805"/>
    </source>
</evidence>
<dbReference type="InterPro" id="IPR026841">
    <property type="entry name" value="Aur1/Ipt1"/>
</dbReference>
<evidence type="ECO:0000256" key="1">
    <source>
        <dbReference type="ARBA" id="ARBA00004141"/>
    </source>
</evidence>
<feature type="transmembrane region" description="Helical" evidence="6">
    <location>
        <begin position="202"/>
        <end position="219"/>
    </location>
</feature>
<dbReference type="Pfam" id="PF14378">
    <property type="entry name" value="PAP2_3"/>
    <property type="match status" value="1"/>
</dbReference>
<evidence type="ECO:0000313" key="8">
    <source>
        <dbReference type="EMBL" id="QEC48720.1"/>
    </source>
</evidence>
<sequence length="367" mass="39735">MPTRNHSRRGGASRARTMRYSARLTPRSRARRCAARSLRGDIPRFSQPGGSLPSGAGRGRLRNGHPPGAEDGGCGRAGARAWWARMSPRALRARPGPGLRRHSGARELLVFGLAYLTYFGVRAITEGDAARAFRNADGLIGLERRLGLDREAAVQGLVTGSRLLTDGADAVYIYGHWPVLVVSGVLLFRLAPAQYRTLRDACLISGLAGLVIFACFPVAPPRLSDASVIDTITRGSPGYRQLLPPSLVNQYAAMPSFHAGWNLLVGIAVYRATRHWALRSFAVLMPAAMAFAVVATANHFIIDVVVGVAIVLAALRAAVVLERRRARPTLISIPKGPNADKYLDIHTSHAVPRRAPRRQRPRAPAPR</sequence>
<evidence type="ECO:0000256" key="3">
    <source>
        <dbReference type="ARBA" id="ARBA00022989"/>
    </source>
</evidence>
<evidence type="ECO:0000256" key="4">
    <source>
        <dbReference type="ARBA" id="ARBA00023136"/>
    </source>
</evidence>
<evidence type="ECO:0000259" key="7">
    <source>
        <dbReference type="Pfam" id="PF14378"/>
    </source>
</evidence>
<dbReference type="EMBL" id="CP042430">
    <property type="protein sequence ID" value="QEC48720.1"/>
    <property type="molecule type" value="Genomic_DNA"/>
</dbReference>
<evidence type="ECO:0000256" key="6">
    <source>
        <dbReference type="SAM" id="Phobius"/>
    </source>
</evidence>
<evidence type="ECO:0000256" key="5">
    <source>
        <dbReference type="SAM" id="MobiDB-lite"/>
    </source>
</evidence>
<feature type="transmembrane region" description="Helical" evidence="6">
    <location>
        <begin position="171"/>
        <end position="190"/>
    </location>
</feature>
<dbReference type="KEGG" id="bsol:FSW04_14840"/>